<dbReference type="InterPro" id="IPR032675">
    <property type="entry name" value="LRR_dom_sf"/>
</dbReference>
<dbReference type="PANTHER" id="PTHR47818">
    <property type="entry name" value="RNI-LIKE SUPERFAMILY PROTEIN"/>
    <property type="match status" value="1"/>
</dbReference>
<dbReference type="KEGG" id="cqi:110728070"/>
<dbReference type="EnsemblPlants" id="AUR62008856-RA">
    <property type="protein sequence ID" value="AUR62008856-RA:cds"/>
    <property type="gene ID" value="AUR62008856"/>
</dbReference>
<dbReference type="Pfam" id="PF13516">
    <property type="entry name" value="LRR_6"/>
    <property type="match status" value="1"/>
</dbReference>
<dbReference type="Proteomes" id="UP000596660">
    <property type="component" value="Unplaced"/>
</dbReference>
<dbReference type="RefSeq" id="XP_021763380.1">
    <property type="nucleotide sequence ID" value="XM_021907688.1"/>
</dbReference>
<dbReference type="SUPFAM" id="SSF52047">
    <property type="entry name" value="RNI-like"/>
    <property type="match status" value="2"/>
</dbReference>
<dbReference type="PANTHER" id="PTHR47818:SF2">
    <property type="entry name" value="F-BOX DOMAIN-CONTAINING PROTEIN"/>
    <property type="match status" value="1"/>
</dbReference>
<dbReference type="InterPro" id="IPR001611">
    <property type="entry name" value="Leu-rich_rpt"/>
</dbReference>
<sequence>MAKTPSLVNLCYGALQSHILYGEDDEIVQGIYELPTELFDGLLKKLPALALQKLQLQMPLERQTEFDLEYDCSGNGRKRVRYGKFEIAWKALFSLRWPELVKHSQENLSSQKSMLECEATFDWQHKYWELHLQNCFDAAAERAMLPSFNGCVGDVQIPDGLIKIMGYEEPTKGSMHHYSRLRGHCKDFGCYVRSLRLQNIFCNKETCQLLANSKLQGLLLRRLSSDMHHDGLCVILNQNRETITSLEFVNCKFSLAVLEVICNTLEMEGTQAHGVKHFSVKASKFLEENPASFPPKLVSFLSSRSLESLSLCDDHIGRNYAKLTLTALLDASSALSTLELSDNNISGWLSDFRCSSSNQALSCKRSKSLQSLRVLNLRGNNLRKNDLEDLASALIHMPVLETLDLDDNPFEDDGIKCLIPYFVKTFEHFPLANLNLKNCKLSCNGATELLEVLLALKYPLTSLSLADNDLGSQIAPLLGDFMHTSIRSLDIRDIGLGSSGFLELRINMPDVVKLISINISENRGGIQAAEFLEDLISRASELVDVHVGYNLMPSESLKIICSALTTAKGNLQRIDLTGNHKICQADYISALSEFQYNGESIVMISTSPSQDTLYDDDP</sequence>
<keyword evidence="2" id="KW-1185">Reference proteome</keyword>
<dbReference type="SMR" id="A0A803LAG7"/>
<proteinExistence type="predicted"/>
<dbReference type="SMART" id="SM00368">
    <property type="entry name" value="LRR_RI"/>
    <property type="match status" value="3"/>
</dbReference>
<dbReference type="AlphaFoldDB" id="A0A803LAG7"/>
<dbReference type="Gene3D" id="3.80.10.10">
    <property type="entry name" value="Ribonuclease Inhibitor"/>
    <property type="match status" value="1"/>
</dbReference>
<organism evidence="1 2">
    <name type="scientific">Chenopodium quinoa</name>
    <name type="common">Quinoa</name>
    <dbReference type="NCBI Taxonomy" id="63459"/>
    <lineage>
        <taxon>Eukaryota</taxon>
        <taxon>Viridiplantae</taxon>
        <taxon>Streptophyta</taxon>
        <taxon>Embryophyta</taxon>
        <taxon>Tracheophyta</taxon>
        <taxon>Spermatophyta</taxon>
        <taxon>Magnoliopsida</taxon>
        <taxon>eudicotyledons</taxon>
        <taxon>Gunneridae</taxon>
        <taxon>Pentapetalae</taxon>
        <taxon>Caryophyllales</taxon>
        <taxon>Chenopodiaceae</taxon>
        <taxon>Chenopodioideae</taxon>
        <taxon>Atripliceae</taxon>
        <taxon>Chenopodium</taxon>
    </lineage>
</organism>
<dbReference type="RefSeq" id="XP_021763379.1">
    <property type="nucleotide sequence ID" value="XM_021907687.1"/>
</dbReference>
<accession>A0A803LAG7</accession>
<gene>
    <name evidence="1" type="primary">LOC110728070</name>
</gene>
<evidence type="ECO:0000313" key="2">
    <source>
        <dbReference type="Proteomes" id="UP000596660"/>
    </source>
</evidence>
<reference evidence="1" key="2">
    <citation type="submission" date="2021-03" db="UniProtKB">
        <authorList>
            <consortium name="EnsemblPlants"/>
        </authorList>
    </citation>
    <scope>IDENTIFICATION</scope>
</reference>
<dbReference type="PROSITE" id="PS51450">
    <property type="entry name" value="LRR"/>
    <property type="match status" value="1"/>
</dbReference>
<dbReference type="OMA" id="MDKRFAC"/>
<protein>
    <submittedName>
        <fullName evidence="1">Uncharacterized protein</fullName>
    </submittedName>
</protein>
<dbReference type="GeneID" id="110728070"/>
<name>A0A803LAG7_CHEQI</name>
<evidence type="ECO:0000313" key="1">
    <source>
        <dbReference type="EnsemblPlants" id="AUR62008856-RA:cds"/>
    </source>
</evidence>
<dbReference type="Gramene" id="AUR62008856-RA">
    <property type="protein sequence ID" value="AUR62008856-RA:cds"/>
    <property type="gene ID" value="AUR62008856"/>
</dbReference>
<dbReference type="OrthoDB" id="120976at2759"/>
<reference evidence="1" key="1">
    <citation type="journal article" date="2017" name="Nature">
        <title>The genome of Chenopodium quinoa.</title>
        <authorList>
            <person name="Jarvis D.E."/>
            <person name="Ho Y.S."/>
            <person name="Lightfoot D.J."/>
            <person name="Schmoeckel S.M."/>
            <person name="Li B."/>
            <person name="Borm T.J.A."/>
            <person name="Ohyanagi H."/>
            <person name="Mineta K."/>
            <person name="Michell C.T."/>
            <person name="Saber N."/>
            <person name="Kharbatia N.M."/>
            <person name="Rupper R.R."/>
            <person name="Sharp A.R."/>
            <person name="Dally N."/>
            <person name="Boughton B.A."/>
            <person name="Woo Y.H."/>
            <person name="Gao G."/>
            <person name="Schijlen E.G.W.M."/>
            <person name="Guo X."/>
            <person name="Momin A.A."/>
            <person name="Negrao S."/>
            <person name="Al-Babili S."/>
            <person name="Gehring C."/>
            <person name="Roessner U."/>
            <person name="Jung C."/>
            <person name="Murphy K."/>
            <person name="Arold S.T."/>
            <person name="Gojobori T."/>
            <person name="van der Linden C.G."/>
            <person name="van Loo E.N."/>
            <person name="Jellen E.N."/>
            <person name="Maughan P.J."/>
            <person name="Tester M."/>
        </authorList>
    </citation>
    <scope>NUCLEOTIDE SEQUENCE [LARGE SCALE GENOMIC DNA]</scope>
    <source>
        <strain evidence="1">cv. PI 614886</strain>
    </source>
</reference>
<dbReference type="Pfam" id="PF00560">
    <property type="entry name" value="LRR_1"/>
    <property type="match status" value="1"/>
</dbReference>